<proteinExistence type="predicted"/>
<dbReference type="EMBL" id="JH815773">
    <property type="protein sequence ID" value="EKC40140.1"/>
    <property type="molecule type" value="Genomic_DNA"/>
</dbReference>
<dbReference type="AlphaFoldDB" id="K1RFM1"/>
<name>K1RFM1_MAGGI</name>
<reference evidence="1" key="1">
    <citation type="journal article" date="2012" name="Nature">
        <title>The oyster genome reveals stress adaptation and complexity of shell formation.</title>
        <authorList>
            <person name="Zhang G."/>
            <person name="Fang X."/>
            <person name="Guo X."/>
            <person name="Li L."/>
            <person name="Luo R."/>
            <person name="Xu F."/>
            <person name="Yang P."/>
            <person name="Zhang L."/>
            <person name="Wang X."/>
            <person name="Qi H."/>
            <person name="Xiong Z."/>
            <person name="Que H."/>
            <person name="Xie Y."/>
            <person name="Holland P.W."/>
            <person name="Paps J."/>
            <person name="Zhu Y."/>
            <person name="Wu F."/>
            <person name="Chen Y."/>
            <person name="Wang J."/>
            <person name="Peng C."/>
            <person name="Meng J."/>
            <person name="Yang L."/>
            <person name="Liu J."/>
            <person name="Wen B."/>
            <person name="Zhang N."/>
            <person name="Huang Z."/>
            <person name="Zhu Q."/>
            <person name="Feng Y."/>
            <person name="Mount A."/>
            <person name="Hedgecock D."/>
            <person name="Xu Z."/>
            <person name="Liu Y."/>
            <person name="Domazet-Loso T."/>
            <person name="Du Y."/>
            <person name="Sun X."/>
            <person name="Zhang S."/>
            <person name="Liu B."/>
            <person name="Cheng P."/>
            <person name="Jiang X."/>
            <person name="Li J."/>
            <person name="Fan D."/>
            <person name="Wang W."/>
            <person name="Fu W."/>
            <person name="Wang T."/>
            <person name="Wang B."/>
            <person name="Zhang J."/>
            <person name="Peng Z."/>
            <person name="Li Y."/>
            <person name="Li N."/>
            <person name="Wang J."/>
            <person name="Chen M."/>
            <person name="He Y."/>
            <person name="Tan F."/>
            <person name="Song X."/>
            <person name="Zheng Q."/>
            <person name="Huang R."/>
            <person name="Yang H."/>
            <person name="Du X."/>
            <person name="Chen L."/>
            <person name="Yang M."/>
            <person name="Gaffney P.M."/>
            <person name="Wang S."/>
            <person name="Luo L."/>
            <person name="She Z."/>
            <person name="Ming Y."/>
            <person name="Huang W."/>
            <person name="Zhang S."/>
            <person name="Huang B."/>
            <person name="Zhang Y."/>
            <person name="Qu T."/>
            <person name="Ni P."/>
            <person name="Miao G."/>
            <person name="Wang J."/>
            <person name="Wang Q."/>
            <person name="Steinberg C.E."/>
            <person name="Wang H."/>
            <person name="Li N."/>
            <person name="Qian L."/>
            <person name="Zhang G."/>
            <person name="Li Y."/>
            <person name="Yang H."/>
            <person name="Liu X."/>
            <person name="Wang J."/>
            <person name="Yin Y."/>
            <person name="Wang J."/>
        </authorList>
    </citation>
    <scope>NUCLEOTIDE SEQUENCE [LARGE SCALE GENOMIC DNA]</scope>
    <source>
        <strain evidence="1">05x7-T-G4-1.051#20</strain>
    </source>
</reference>
<dbReference type="HOGENOM" id="CLU_1705957_0_0_1"/>
<protein>
    <submittedName>
        <fullName evidence="1">Uncharacterized protein</fullName>
    </submittedName>
</protein>
<dbReference type="InParanoid" id="K1RFM1"/>
<sequence>MLKIVINISEALFLDTAARCDLLNVVNPTMSTVSVECPTNETSWMQRSASYGCTNPQEYHCLPTIFLNKSEEYCFTATLVQQDPSCQKINPAKQCYLADSSCPNITSNDPTVTSNPKGIADPTASPGGGGISDAGSLSPLVWIYLISGLVFIQF</sequence>
<accession>K1RFM1</accession>
<evidence type="ECO:0000313" key="1">
    <source>
        <dbReference type="EMBL" id="EKC40140.1"/>
    </source>
</evidence>
<organism evidence="1">
    <name type="scientific">Magallana gigas</name>
    <name type="common">Pacific oyster</name>
    <name type="synonym">Crassostrea gigas</name>
    <dbReference type="NCBI Taxonomy" id="29159"/>
    <lineage>
        <taxon>Eukaryota</taxon>
        <taxon>Metazoa</taxon>
        <taxon>Spiralia</taxon>
        <taxon>Lophotrochozoa</taxon>
        <taxon>Mollusca</taxon>
        <taxon>Bivalvia</taxon>
        <taxon>Autobranchia</taxon>
        <taxon>Pteriomorphia</taxon>
        <taxon>Ostreida</taxon>
        <taxon>Ostreoidea</taxon>
        <taxon>Ostreidae</taxon>
        <taxon>Magallana</taxon>
    </lineage>
</organism>
<gene>
    <name evidence="1" type="ORF">CGI_10006218</name>
</gene>